<reference evidence="8" key="1">
    <citation type="submission" date="2021-03" db="EMBL/GenBank/DDBJ databases">
        <title>Sagittula salina sp. nov. strain M10.9X isolated from the marine waste.</title>
        <authorList>
            <person name="Satari L."/>
            <person name="Molina-Menor E."/>
            <person name="Vidal-Verdu A."/>
            <person name="Pascual J."/>
            <person name="Pereto J."/>
            <person name="Porcar M."/>
        </authorList>
    </citation>
    <scope>NUCLEOTIDE SEQUENCE</scope>
    <source>
        <strain evidence="8">M10.9X</strain>
    </source>
</reference>
<dbReference type="RefSeq" id="WP_209360700.1">
    <property type="nucleotide sequence ID" value="NZ_JAGISH010000004.1"/>
</dbReference>
<evidence type="ECO:0000256" key="1">
    <source>
        <dbReference type="ARBA" id="ARBA00006594"/>
    </source>
</evidence>
<dbReference type="SUPFAM" id="SSF53335">
    <property type="entry name" value="S-adenosyl-L-methionine-dependent methyltransferases"/>
    <property type="match status" value="1"/>
</dbReference>
<dbReference type="PROSITE" id="PS00092">
    <property type="entry name" value="N6_MTASE"/>
    <property type="match status" value="1"/>
</dbReference>
<organism evidence="8 9">
    <name type="scientific">Sagittula salina</name>
    <dbReference type="NCBI Taxonomy" id="2820268"/>
    <lineage>
        <taxon>Bacteria</taxon>
        <taxon>Pseudomonadati</taxon>
        <taxon>Pseudomonadota</taxon>
        <taxon>Alphaproteobacteria</taxon>
        <taxon>Rhodobacterales</taxon>
        <taxon>Roseobacteraceae</taxon>
        <taxon>Sagittula</taxon>
    </lineage>
</organism>
<dbReference type="InterPro" id="IPR001091">
    <property type="entry name" value="RM_Methyltransferase"/>
</dbReference>
<protein>
    <recommendedName>
        <fullName evidence="2">site-specific DNA-methyltransferase (adenine-specific)</fullName>
        <ecNumber evidence="2">2.1.1.72</ecNumber>
    </recommendedName>
</protein>
<evidence type="ECO:0000313" key="8">
    <source>
        <dbReference type="EMBL" id="MBP0482763.1"/>
    </source>
</evidence>
<dbReference type="InterPro" id="IPR002052">
    <property type="entry name" value="DNA_methylase_N6_adenine_CS"/>
</dbReference>
<dbReference type="AlphaFoldDB" id="A0A940S077"/>
<dbReference type="EMBL" id="JAGISH010000004">
    <property type="protein sequence ID" value="MBP0482763.1"/>
    <property type="molecule type" value="Genomic_DNA"/>
</dbReference>
<dbReference type="GO" id="GO:0032259">
    <property type="term" value="P:methylation"/>
    <property type="evidence" value="ECO:0007669"/>
    <property type="project" value="UniProtKB-KW"/>
</dbReference>
<dbReference type="Proteomes" id="UP000675940">
    <property type="component" value="Unassembled WGS sequence"/>
</dbReference>
<comment type="similarity">
    <text evidence="1">Belongs to the N(4)/N(6)-methyltransferase family.</text>
</comment>
<feature type="domain" description="DNA methylase N-4/N-6" evidence="7">
    <location>
        <begin position="61"/>
        <end position="354"/>
    </location>
</feature>
<comment type="caution">
    <text evidence="8">The sequence shown here is derived from an EMBL/GenBank/DDBJ whole genome shotgun (WGS) entry which is preliminary data.</text>
</comment>
<keyword evidence="4" id="KW-0808">Transferase</keyword>
<name>A0A940S077_9RHOB</name>
<dbReference type="InterPro" id="IPR029063">
    <property type="entry name" value="SAM-dependent_MTases_sf"/>
</dbReference>
<sequence length="513" mass="58206">MPILNWLTRDEDIRTAQHVPYRLLEEVPDLSAGDVGAGNMLIQGDNLEALKALLPFYAGRVKCIYIDPPYNTRSAFEHYDDNLEHTQWLAMMWPRLELLRDLLAEDGSIWVSIDDNEGHYLKVIMDEVFGRRNFIANTLWQKVFSPKNTARHFSDDHDHILVFARNADKWVPNPMPRSDRMNKGYKNPDNDPRGLWTSGDVSARNFYGAGRYAITCPSGRVIAGPPNGMYWRVSEERFWEMDRDGRIWWGKDGNNTPRIKRFLTEVKQGVVPQTLWMNTEVGNTQEAKKEVVALFGEVNFMTPKPERLIQRIINIATDPNDLVLDSFLGSGTTAAVAHKMNRRYIGIEMGEHAHTHCAPRLQKVIDGEQGGISESAGWKGGGGFRFYRLGPPVFDEEGHIRQDIRFPVLAAHVWFSETDRPWDRNGDSPLLGIQDGRAHALLYNGILGDKRPGGGNVLTRATLALIREDIAKLAPEFDGPLTVYGEQSRLTPATLDRERITFKQTPYDVKARA</sequence>
<feature type="compositionally biased region" description="Basic and acidic residues" evidence="6">
    <location>
        <begin position="177"/>
        <end position="192"/>
    </location>
</feature>
<comment type="catalytic activity">
    <reaction evidence="5">
        <text>a 2'-deoxyadenosine in DNA + S-adenosyl-L-methionine = an N(6)-methyl-2'-deoxyadenosine in DNA + S-adenosyl-L-homocysteine + H(+)</text>
        <dbReference type="Rhea" id="RHEA:15197"/>
        <dbReference type="Rhea" id="RHEA-COMP:12418"/>
        <dbReference type="Rhea" id="RHEA-COMP:12419"/>
        <dbReference type="ChEBI" id="CHEBI:15378"/>
        <dbReference type="ChEBI" id="CHEBI:57856"/>
        <dbReference type="ChEBI" id="CHEBI:59789"/>
        <dbReference type="ChEBI" id="CHEBI:90615"/>
        <dbReference type="ChEBI" id="CHEBI:90616"/>
        <dbReference type="EC" id="2.1.1.72"/>
    </reaction>
</comment>
<accession>A0A940S077</accession>
<dbReference type="Gene3D" id="3.40.50.150">
    <property type="entry name" value="Vaccinia Virus protein VP39"/>
    <property type="match status" value="1"/>
</dbReference>
<evidence type="ECO:0000313" key="9">
    <source>
        <dbReference type="Proteomes" id="UP000675940"/>
    </source>
</evidence>
<dbReference type="Pfam" id="PF01555">
    <property type="entry name" value="N6_N4_Mtase"/>
    <property type="match status" value="1"/>
</dbReference>
<dbReference type="GO" id="GO:0008170">
    <property type="term" value="F:N-methyltransferase activity"/>
    <property type="evidence" value="ECO:0007669"/>
    <property type="project" value="InterPro"/>
</dbReference>
<evidence type="ECO:0000256" key="4">
    <source>
        <dbReference type="ARBA" id="ARBA00022679"/>
    </source>
</evidence>
<evidence type="ECO:0000256" key="3">
    <source>
        <dbReference type="ARBA" id="ARBA00022603"/>
    </source>
</evidence>
<dbReference type="InterPro" id="IPR002941">
    <property type="entry name" value="DNA_methylase_N4/N6"/>
</dbReference>
<dbReference type="GO" id="GO:0009007">
    <property type="term" value="F:site-specific DNA-methyltransferase (adenine-specific) activity"/>
    <property type="evidence" value="ECO:0007669"/>
    <property type="project" value="UniProtKB-EC"/>
</dbReference>
<dbReference type="GO" id="GO:0003677">
    <property type="term" value="F:DNA binding"/>
    <property type="evidence" value="ECO:0007669"/>
    <property type="project" value="InterPro"/>
</dbReference>
<evidence type="ECO:0000256" key="5">
    <source>
        <dbReference type="ARBA" id="ARBA00047942"/>
    </source>
</evidence>
<feature type="region of interest" description="Disordered" evidence="6">
    <location>
        <begin position="174"/>
        <end position="193"/>
    </location>
</feature>
<evidence type="ECO:0000259" key="7">
    <source>
        <dbReference type="Pfam" id="PF01555"/>
    </source>
</evidence>
<keyword evidence="3" id="KW-0489">Methyltransferase</keyword>
<evidence type="ECO:0000256" key="6">
    <source>
        <dbReference type="SAM" id="MobiDB-lite"/>
    </source>
</evidence>
<gene>
    <name evidence="8" type="ORF">J5474_09710</name>
</gene>
<dbReference type="PRINTS" id="PR00508">
    <property type="entry name" value="S21N4MTFRASE"/>
</dbReference>
<dbReference type="EC" id="2.1.1.72" evidence="2"/>
<evidence type="ECO:0000256" key="2">
    <source>
        <dbReference type="ARBA" id="ARBA00011900"/>
    </source>
</evidence>
<keyword evidence="9" id="KW-1185">Reference proteome</keyword>
<proteinExistence type="inferred from homology"/>